<dbReference type="Proteomes" id="UP000530660">
    <property type="component" value="Unassembled WGS sequence"/>
</dbReference>
<sequence length="302" mass="34995">MLQWSQRQRRLFLLCFGSVILLFLWMRARERSKGVQVEDLVLVRRTQRPLYLFIAGIEGAGHNTVRELLKPCATAEIKDPGFHLDGGEEPEHRYAKFFAESLELSLRDRRVLSVRSRNVVILDALSTFPIGPEREPTRRPDLEVLLDLHRKGVVELRVLVLWREPLRCVQYAASRSKARDPLLVARVVEESLLYLSKQIEHMPTELWTIMNYDDFVANPSKFDSTIASLLPETARCSSRKLDPERVRELHRIYEHQTLSMNELGERECRLPDNLCGNLENALSEFLDKRAFMWAPLAEFAAS</sequence>
<protein>
    <submittedName>
        <fullName evidence="1">Uncharacterized protein</fullName>
    </submittedName>
</protein>
<dbReference type="AlphaFoldDB" id="A0A7J7IKR1"/>
<proteinExistence type="predicted"/>
<evidence type="ECO:0000313" key="2">
    <source>
        <dbReference type="Proteomes" id="UP000530660"/>
    </source>
</evidence>
<organism evidence="1 2">
    <name type="scientific">Cyanidiococcus yangmingshanensis</name>
    <dbReference type="NCBI Taxonomy" id="2690220"/>
    <lineage>
        <taxon>Eukaryota</taxon>
        <taxon>Rhodophyta</taxon>
        <taxon>Bangiophyceae</taxon>
        <taxon>Cyanidiales</taxon>
        <taxon>Cyanidiaceae</taxon>
        <taxon>Cyanidiococcus</taxon>
    </lineage>
</organism>
<dbReference type="OrthoDB" id="10400944at2759"/>
<name>A0A7J7IKR1_9RHOD</name>
<evidence type="ECO:0000313" key="1">
    <source>
        <dbReference type="EMBL" id="KAF6003683.1"/>
    </source>
</evidence>
<keyword evidence="2" id="KW-1185">Reference proteome</keyword>
<dbReference type="EMBL" id="VWRR01000006">
    <property type="protein sequence ID" value="KAF6003683.1"/>
    <property type="molecule type" value="Genomic_DNA"/>
</dbReference>
<accession>A0A7J7IKR1</accession>
<reference evidence="1 2" key="1">
    <citation type="journal article" date="2020" name="J. Phycol.">
        <title>Comparative genome analysis reveals Cyanidiococcus gen. nov., a new extremophilic red algal genus sister to Cyanidioschyzon (Cyanidioschyzonaceae, Rhodophyta).</title>
        <authorList>
            <person name="Liu S.-L."/>
            <person name="Chiang Y.-R."/>
            <person name="Yoon H.S."/>
            <person name="Fu H.-Y."/>
        </authorList>
    </citation>
    <scope>NUCLEOTIDE SEQUENCE [LARGE SCALE GENOMIC DNA]</scope>
    <source>
        <strain evidence="1 2">THAL066</strain>
    </source>
</reference>
<gene>
    <name evidence="1" type="ORF">F1559_004470</name>
</gene>
<comment type="caution">
    <text evidence="1">The sequence shown here is derived from an EMBL/GenBank/DDBJ whole genome shotgun (WGS) entry which is preliminary data.</text>
</comment>